<dbReference type="Pfam" id="PF08639">
    <property type="entry name" value="Sld3_STD"/>
    <property type="match status" value="2"/>
</dbReference>
<evidence type="ECO:0000313" key="4">
    <source>
        <dbReference type="Proteomes" id="UP000788993"/>
    </source>
</evidence>
<dbReference type="PANTHER" id="PTHR28067:SF1">
    <property type="entry name" value="DNA REPLICATION REGULATOR SLD3"/>
    <property type="match status" value="1"/>
</dbReference>
<evidence type="ECO:0000259" key="2">
    <source>
        <dbReference type="Pfam" id="PF08639"/>
    </source>
</evidence>
<keyword evidence="4" id="KW-1185">Reference proteome</keyword>
<organism evidence="3 4">
    <name type="scientific">Ogataea polymorpha</name>
    <dbReference type="NCBI Taxonomy" id="460523"/>
    <lineage>
        <taxon>Eukaryota</taxon>
        <taxon>Fungi</taxon>
        <taxon>Dikarya</taxon>
        <taxon>Ascomycota</taxon>
        <taxon>Saccharomycotina</taxon>
        <taxon>Pichiomycetes</taxon>
        <taxon>Pichiales</taxon>
        <taxon>Pichiaceae</taxon>
        <taxon>Ogataea</taxon>
    </lineage>
</organism>
<dbReference type="GO" id="GO:0031261">
    <property type="term" value="C:DNA replication preinitiation complex"/>
    <property type="evidence" value="ECO:0007669"/>
    <property type="project" value="TreeGrafter"/>
</dbReference>
<comment type="caution">
    <text evidence="3">The sequence shown here is derived from an EMBL/GenBank/DDBJ whole genome shotgun (WGS) entry which is preliminary data.</text>
</comment>
<feature type="region of interest" description="Disordered" evidence="1">
    <location>
        <begin position="646"/>
        <end position="696"/>
    </location>
</feature>
<proteinExistence type="predicted"/>
<dbReference type="GO" id="GO:0006270">
    <property type="term" value="P:DNA replication initiation"/>
    <property type="evidence" value="ECO:0007669"/>
    <property type="project" value="InterPro"/>
</dbReference>
<dbReference type="AlphaFoldDB" id="A0A9P8NRQ6"/>
<dbReference type="Proteomes" id="UP000788993">
    <property type="component" value="Unassembled WGS sequence"/>
</dbReference>
<evidence type="ECO:0000256" key="1">
    <source>
        <dbReference type="SAM" id="MobiDB-lite"/>
    </source>
</evidence>
<dbReference type="InterPro" id="IPR013948">
    <property type="entry name" value="DNA_replication_reg_Sld3_C"/>
</dbReference>
<dbReference type="Gene3D" id="1.20.58.2130">
    <property type="match status" value="1"/>
</dbReference>
<protein>
    <recommendedName>
        <fullName evidence="2">DNA replication regulator Sld3 C-terminal domain-containing protein</fullName>
    </recommendedName>
</protein>
<gene>
    <name evidence="3" type="ORF">OGATHE_006391</name>
</gene>
<feature type="compositionally biased region" description="Polar residues" evidence="1">
    <location>
        <begin position="656"/>
        <end position="678"/>
    </location>
</feature>
<feature type="domain" description="DNA replication regulator Sld3 C-terminal" evidence="2">
    <location>
        <begin position="264"/>
        <end position="672"/>
    </location>
</feature>
<accession>A0A9P8NRQ6</accession>
<name>A0A9P8NRQ6_9ASCO</name>
<evidence type="ECO:0000313" key="3">
    <source>
        <dbReference type="EMBL" id="KAH3658667.1"/>
    </source>
</evidence>
<dbReference type="InterPro" id="IPR042511">
    <property type="entry name" value="Sld3"/>
</dbReference>
<reference evidence="3" key="1">
    <citation type="journal article" date="2021" name="Open Biol.">
        <title>Shared evolutionary footprints suggest mitochondrial oxidative damage underlies multiple complex I losses in fungi.</title>
        <authorList>
            <person name="Schikora-Tamarit M.A."/>
            <person name="Marcet-Houben M."/>
            <person name="Nosek J."/>
            <person name="Gabaldon T."/>
        </authorList>
    </citation>
    <scope>NUCLEOTIDE SEQUENCE</scope>
    <source>
        <strain evidence="3">NCAIM Y.01608</strain>
    </source>
</reference>
<sequence>MFKFRIKPGECTESNVTETQVEVVCAITSANAELCFFKIQSSLDLILGEALVENFDCFKIGDEYSSAFVVVHSSNQDLASKPTFGILSPGIQHNIWTLYKLVDDAHIEERVLRKYGGSPLASTTPTSSYHFPKVKKSVLAIKSSSCCLSLRMSPPNVKLSASLSSSSKLSHVDPHAFLAERYFSTLYQSTTPLQYFAKTALPRVHVLSRSNCQLARDTISSFIIRSMTNFNQRFDFGRSSCTSSLNLLNDDELSYRVDFLRNHATKSDEQFRESLDNLRLREAKLQVLLCLDLLRLLNGEEDHQVPTPRRSKVIYTKRPLVGRKKRLIPTLIGTAISVNAKFTTDLRNIQDNSTNELTSNVLKTNINALMDKLCVHDAIMGLSLNEDDSTYRFLISSVVPFFQKSHPKLLRELINKAKGPSASRKSKNSHAEHIRTISPPSPKLRAIAKSDTSVLVNSLEFSHLKLKRKASNLGLTQNLSRKTFDMIKSTSITQQLSTSPTGLELQPRSHTESSLSKTRIKSKISAIETSSIFNHRKRNAASIYLDNSEVQANPYTEVEATPVKKPRASLEIFASPDDLKTAPDDISPVKTSMVSDTHVTATPLKSHQAKENVIQTIEIPSRTSLSSCADQSLYYAETSSDLFANEKPDSFPPCVSPQSGPVLPQSSPKQNLNLQRQSELFGAKEHGNPRKRLTFD</sequence>
<dbReference type="EMBL" id="JAEUBD010001571">
    <property type="protein sequence ID" value="KAH3658667.1"/>
    <property type="molecule type" value="Genomic_DNA"/>
</dbReference>
<feature type="compositionally biased region" description="Basic and acidic residues" evidence="1">
    <location>
        <begin position="682"/>
        <end position="696"/>
    </location>
</feature>
<feature type="region of interest" description="Disordered" evidence="1">
    <location>
        <begin position="417"/>
        <end position="442"/>
    </location>
</feature>
<dbReference type="PANTHER" id="PTHR28067">
    <property type="entry name" value="DNA REPLICATION REGULATOR SLD3"/>
    <property type="match status" value="1"/>
</dbReference>
<feature type="domain" description="DNA replication regulator Sld3 C-terminal" evidence="2">
    <location>
        <begin position="174"/>
        <end position="216"/>
    </location>
</feature>
<reference evidence="3" key="2">
    <citation type="submission" date="2021-01" db="EMBL/GenBank/DDBJ databases">
        <authorList>
            <person name="Schikora-Tamarit M.A."/>
        </authorList>
    </citation>
    <scope>NUCLEOTIDE SEQUENCE</scope>
    <source>
        <strain evidence="3">NCAIM Y.01608</strain>
    </source>
</reference>
<feature type="region of interest" description="Disordered" evidence="1">
    <location>
        <begin position="495"/>
        <end position="517"/>
    </location>
</feature>